<dbReference type="PANTHER" id="PTHR34298:SF2">
    <property type="entry name" value="SEGREGATION AND CONDENSATION PROTEIN B"/>
    <property type="match status" value="1"/>
</dbReference>
<evidence type="ECO:0000256" key="1">
    <source>
        <dbReference type="ARBA" id="ARBA00022490"/>
    </source>
</evidence>
<name>A0A9D5QCI4_UNCW3</name>
<dbReference type="EMBL" id="WJKJ01000068">
    <property type="protein sequence ID" value="MBD3364016.1"/>
    <property type="molecule type" value="Genomic_DNA"/>
</dbReference>
<comment type="caution">
    <text evidence="5">The sequence shown here is derived from an EMBL/GenBank/DDBJ whole genome shotgun (WGS) entry which is preliminary data.</text>
</comment>
<keyword evidence="1" id="KW-0963">Cytoplasm</keyword>
<dbReference type="Pfam" id="PF04079">
    <property type="entry name" value="SMC_ScpB"/>
    <property type="match status" value="1"/>
</dbReference>
<sequence>MSESWQIVEALLFASPEVVSSRQLGSAADLTPSEVEACIEKLNADYEADSRSFHIRQVAGGWQMVTHHRFAPWIARLLKKRRHAKLSKAALETLAVIAHRQPINKPDIDQTRGIDSTYILATLLERGLVRIKGRDKRAGHPYVYVTTPKFLEFFGLTSLEDLPDLEEPSVSE</sequence>
<dbReference type="InterPro" id="IPR036390">
    <property type="entry name" value="WH_DNA-bd_sf"/>
</dbReference>
<dbReference type="PANTHER" id="PTHR34298">
    <property type="entry name" value="SEGREGATION AND CONDENSATION PROTEIN B"/>
    <property type="match status" value="1"/>
</dbReference>
<dbReference type="GO" id="GO:0051304">
    <property type="term" value="P:chromosome separation"/>
    <property type="evidence" value="ECO:0007669"/>
    <property type="project" value="InterPro"/>
</dbReference>
<protein>
    <submittedName>
        <fullName evidence="5">SMC-Scp complex subunit ScpB</fullName>
    </submittedName>
</protein>
<dbReference type="InterPro" id="IPR005234">
    <property type="entry name" value="ScpB_csome_segregation"/>
</dbReference>
<organism evidence="5 6">
    <name type="scientific">candidate division WOR-3 bacterium</name>
    <dbReference type="NCBI Taxonomy" id="2052148"/>
    <lineage>
        <taxon>Bacteria</taxon>
        <taxon>Bacteria division WOR-3</taxon>
    </lineage>
</organism>
<dbReference type="PIRSF" id="PIRSF019345">
    <property type="entry name" value="ScpB"/>
    <property type="match status" value="1"/>
</dbReference>
<dbReference type="NCBIfam" id="TIGR00281">
    <property type="entry name" value="SMC-Scp complex subunit ScpB"/>
    <property type="match status" value="1"/>
</dbReference>
<evidence type="ECO:0000313" key="6">
    <source>
        <dbReference type="Proteomes" id="UP000630660"/>
    </source>
</evidence>
<dbReference type="SUPFAM" id="SSF46785">
    <property type="entry name" value="Winged helix' DNA-binding domain"/>
    <property type="match status" value="2"/>
</dbReference>
<dbReference type="Gene3D" id="1.10.10.10">
    <property type="entry name" value="Winged helix-like DNA-binding domain superfamily/Winged helix DNA-binding domain"/>
    <property type="match status" value="2"/>
</dbReference>
<reference evidence="5" key="1">
    <citation type="submission" date="2019-11" db="EMBL/GenBank/DDBJ databases">
        <title>Microbial mats filling the niche in hypersaline microbial mats.</title>
        <authorList>
            <person name="Wong H.L."/>
            <person name="Macleod F.I."/>
            <person name="White R.A. III"/>
            <person name="Burns B.P."/>
        </authorList>
    </citation>
    <scope>NUCLEOTIDE SEQUENCE</scope>
    <source>
        <strain evidence="5">Bin_327</strain>
    </source>
</reference>
<evidence type="ECO:0000256" key="4">
    <source>
        <dbReference type="ARBA" id="ARBA00023306"/>
    </source>
</evidence>
<evidence type="ECO:0000313" key="5">
    <source>
        <dbReference type="EMBL" id="MBD3364016.1"/>
    </source>
</evidence>
<keyword evidence="4" id="KW-0131">Cell cycle</keyword>
<gene>
    <name evidence="5" type="primary">scpB</name>
    <name evidence="5" type="ORF">GF359_02255</name>
</gene>
<dbReference type="Proteomes" id="UP000630660">
    <property type="component" value="Unassembled WGS sequence"/>
</dbReference>
<dbReference type="GO" id="GO:0051301">
    <property type="term" value="P:cell division"/>
    <property type="evidence" value="ECO:0007669"/>
    <property type="project" value="UniProtKB-KW"/>
</dbReference>
<accession>A0A9D5QCI4</accession>
<evidence type="ECO:0000256" key="2">
    <source>
        <dbReference type="ARBA" id="ARBA00022618"/>
    </source>
</evidence>
<evidence type="ECO:0000256" key="3">
    <source>
        <dbReference type="ARBA" id="ARBA00022829"/>
    </source>
</evidence>
<dbReference type="InterPro" id="IPR036388">
    <property type="entry name" value="WH-like_DNA-bd_sf"/>
</dbReference>
<dbReference type="AlphaFoldDB" id="A0A9D5QCI4"/>
<keyword evidence="2" id="KW-0132">Cell division</keyword>
<proteinExistence type="predicted"/>
<feature type="non-terminal residue" evidence="5">
    <location>
        <position position="172"/>
    </location>
</feature>
<keyword evidence="3" id="KW-0159">Chromosome partition</keyword>